<organism evidence="1 2">
    <name type="scientific">Lignipirellula cremea</name>
    <dbReference type="NCBI Taxonomy" id="2528010"/>
    <lineage>
        <taxon>Bacteria</taxon>
        <taxon>Pseudomonadati</taxon>
        <taxon>Planctomycetota</taxon>
        <taxon>Planctomycetia</taxon>
        <taxon>Pirellulales</taxon>
        <taxon>Pirellulaceae</taxon>
        <taxon>Lignipirellula</taxon>
    </lineage>
</organism>
<evidence type="ECO:0000313" key="1">
    <source>
        <dbReference type="EMBL" id="QDU94098.1"/>
    </source>
</evidence>
<dbReference type="OrthoDB" id="9816277at2"/>
<sequence length="246" mass="28029">MTKHLKYLRNEAIEDVTAQRIREYESKTDVTVTLPVPIEQIVEQVLGLDFDWDVIEELPGEQILGGLDAVNQRILLNETHTDLFEQKPGLLRSTIGHEAGHYDIDIDRAKLLHPKLPGMDFSPSIAKRHVKKSDRLIEVLFDRAASDPRAAKLLQQIKDGQDTAEQKSAVDRYQSALLMPEWLIREAAANLDLTSWSILYGLADKAQVNISNLTVRLRRLGLIYLRDGDKTIYRSEDEWSGQKSLF</sequence>
<accession>A0A518DQI4</accession>
<protein>
    <recommendedName>
        <fullName evidence="3">IrrE N-terminal-like domain-containing protein</fullName>
    </recommendedName>
</protein>
<keyword evidence="2" id="KW-1185">Reference proteome</keyword>
<proteinExistence type="predicted"/>
<dbReference type="Proteomes" id="UP000317648">
    <property type="component" value="Chromosome"/>
</dbReference>
<dbReference type="AlphaFoldDB" id="A0A518DQI4"/>
<evidence type="ECO:0000313" key="2">
    <source>
        <dbReference type="Proteomes" id="UP000317648"/>
    </source>
</evidence>
<dbReference type="KEGG" id="lcre:Pla8534_18840"/>
<evidence type="ECO:0008006" key="3">
    <source>
        <dbReference type="Google" id="ProtNLM"/>
    </source>
</evidence>
<reference evidence="1 2" key="1">
    <citation type="submission" date="2019-02" db="EMBL/GenBank/DDBJ databases">
        <title>Deep-cultivation of Planctomycetes and their phenomic and genomic characterization uncovers novel biology.</title>
        <authorList>
            <person name="Wiegand S."/>
            <person name="Jogler M."/>
            <person name="Boedeker C."/>
            <person name="Pinto D."/>
            <person name="Vollmers J."/>
            <person name="Rivas-Marin E."/>
            <person name="Kohn T."/>
            <person name="Peeters S.H."/>
            <person name="Heuer A."/>
            <person name="Rast P."/>
            <person name="Oberbeckmann S."/>
            <person name="Bunk B."/>
            <person name="Jeske O."/>
            <person name="Meyerdierks A."/>
            <person name="Storesund J.E."/>
            <person name="Kallscheuer N."/>
            <person name="Luecker S."/>
            <person name="Lage O.M."/>
            <person name="Pohl T."/>
            <person name="Merkel B.J."/>
            <person name="Hornburger P."/>
            <person name="Mueller R.-W."/>
            <person name="Bruemmer F."/>
            <person name="Labrenz M."/>
            <person name="Spormann A.M."/>
            <person name="Op den Camp H."/>
            <person name="Overmann J."/>
            <person name="Amann R."/>
            <person name="Jetten M.S.M."/>
            <person name="Mascher T."/>
            <person name="Medema M.H."/>
            <person name="Devos D.P."/>
            <person name="Kaster A.-K."/>
            <person name="Ovreas L."/>
            <person name="Rohde M."/>
            <person name="Galperin M.Y."/>
            <person name="Jogler C."/>
        </authorList>
    </citation>
    <scope>NUCLEOTIDE SEQUENCE [LARGE SCALE GENOMIC DNA]</scope>
    <source>
        <strain evidence="1 2">Pla85_3_4</strain>
    </source>
</reference>
<gene>
    <name evidence="1" type="ORF">Pla8534_18840</name>
</gene>
<dbReference type="RefSeq" id="WP_145051913.1">
    <property type="nucleotide sequence ID" value="NZ_CP036433.1"/>
</dbReference>
<dbReference type="EMBL" id="CP036433">
    <property type="protein sequence ID" value="QDU94098.1"/>
    <property type="molecule type" value="Genomic_DNA"/>
</dbReference>
<name>A0A518DQI4_9BACT</name>